<evidence type="ECO:0000313" key="2">
    <source>
        <dbReference type="Proteomes" id="UP000824633"/>
    </source>
</evidence>
<accession>A0ABN6J165</accession>
<dbReference type="Proteomes" id="UP000824633">
    <property type="component" value="Chromosome"/>
</dbReference>
<reference evidence="2" key="1">
    <citation type="submission" date="2021-07" db="EMBL/GenBank/DDBJ databases">
        <title>Complete genome sequencing of a Clostridium isolate.</title>
        <authorList>
            <person name="Ueki A."/>
            <person name="Tonouchi A."/>
        </authorList>
    </citation>
    <scope>NUCLEOTIDE SEQUENCE [LARGE SCALE GENOMIC DNA]</scope>
    <source>
        <strain evidence="2">C5S11</strain>
    </source>
</reference>
<evidence type="ECO:0000313" key="1">
    <source>
        <dbReference type="EMBL" id="BCZ46379.1"/>
    </source>
</evidence>
<dbReference type="RefSeq" id="WP_224037870.1">
    <property type="nucleotide sequence ID" value="NZ_AP024849.1"/>
</dbReference>
<dbReference type="Gene3D" id="2.40.10.220">
    <property type="entry name" value="predicted glycosyltransferase like domains"/>
    <property type="match status" value="1"/>
</dbReference>
<gene>
    <name evidence="1" type="ORF">psyc5s11_24460</name>
</gene>
<name>A0ABN6J165_9CLOT</name>
<evidence type="ECO:0008006" key="3">
    <source>
        <dbReference type="Google" id="ProtNLM"/>
    </source>
</evidence>
<dbReference type="EMBL" id="AP024849">
    <property type="protein sequence ID" value="BCZ46379.1"/>
    <property type="molecule type" value="Genomic_DNA"/>
</dbReference>
<protein>
    <recommendedName>
        <fullName evidence="3">PilZ domain-containing protein</fullName>
    </recommendedName>
</protein>
<keyword evidence="2" id="KW-1185">Reference proteome</keyword>
<organism evidence="1 2">
    <name type="scientific">Clostridium gelidum</name>
    <dbReference type="NCBI Taxonomy" id="704125"/>
    <lineage>
        <taxon>Bacteria</taxon>
        <taxon>Bacillati</taxon>
        <taxon>Bacillota</taxon>
        <taxon>Clostridia</taxon>
        <taxon>Eubacteriales</taxon>
        <taxon>Clostridiaceae</taxon>
        <taxon>Clostridium</taxon>
    </lineage>
</organism>
<proteinExistence type="predicted"/>
<sequence>MNEGYSYLKDKKQVFTKENRINKRNKYDYKFKIESVNSKQVNLEVEGVELSISGIGFISDINFEINDILEIAFKYNKVTIPAIIKIQHTNLYDFGFLVGGQFVALQDAYRDILKDLE</sequence>